<keyword evidence="1 4" id="KW-0808">Transferase</keyword>
<gene>
    <name evidence="4" type="ORF">HF882_02485</name>
</gene>
<dbReference type="GO" id="GO:0016779">
    <property type="term" value="F:nucleotidyltransferase activity"/>
    <property type="evidence" value="ECO:0007669"/>
    <property type="project" value="UniProtKB-KW"/>
</dbReference>
<evidence type="ECO:0000256" key="1">
    <source>
        <dbReference type="ARBA" id="ARBA00022679"/>
    </source>
</evidence>
<keyword evidence="2" id="KW-0548">Nucleotidyltransferase</keyword>
<evidence type="ECO:0000313" key="4">
    <source>
        <dbReference type="EMBL" id="NMD85445.1"/>
    </source>
</evidence>
<protein>
    <submittedName>
        <fullName evidence="4">NTP transferase domain-containing protein</fullName>
    </submittedName>
</protein>
<dbReference type="PANTHER" id="PTHR43584">
    <property type="entry name" value="NUCLEOTIDYL TRANSFERASE"/>
    <property type="match status" value="1"/>
</dbReference>
<accession>A0A848AQ90</accession>
<dbReference type="AlphaFoldDB" id="A0A848AQ90"/>
<dbReference type="InterPro" id="IPR050065">
    <property type="entry name" value="GlmU-like"/>
</dbReference>
<evidence type="ECO:0000259" key="3">
    <source>
        <dbReference type="Pfam" id="PF12804"/>
    </source>
</evidence>
<organism evidence="4 5">
    <name type="scientific">Victivallis vadensis</name>
    <dbReference type="NCBI Taxonomy" id="172901"/>
    <lineage>
        <taxon>Bacteria</taxon>
        <taxon>Pseudomonadati</taxon>
        <taxon>Lentisphaerota</taxon>
        <taxon>Lentisphaeria</taxon>
        <taxon>Victivallales</taxon>
        <taxon>Victivallaceae</taxon>
        <taxon>Victivallis</taxon>
    </lineage>
</organism>
<dbReference type="InterPro" id="IPR025877">
    <property type="entry name" value="MobA-like_NTP_Trfase"/>
</dbReference>
<comment type="caution">
    <text evidence="4">The sequence shown here is derived from an EMBL/GenBank/DDBJ whole genome shotgun (WGS) entry which is preliminary data.</text>
</comment>
<feature type="domain" description="MobA-like NTP transferase" evidence="3">
    <location>
        <begin position="4"/>
        <end position="121"/>
    </location>
</feature>
<dbReference type="PANTHER" id="PTHR43584:SF8">
    <property type="entry name" value="N-ACETYLMURAMATE ALPHA-1-PHOSPHATE URIDYLYLTRANSFERASE"/>
    <property type="match status" value="1"/>
</dbReference>
<sequence length="235" mass="26249">MTDVVIFAAGLGSRLGLGLPKCLVHVSGKPILQYQLDAINHTLEQCTIHIITGYCHKQVEMFLAGYKGRNRIITHRNPFFEEAGICGSAWIASQFITSQSVLRLDGDVIISADSLKKLMKQNTSTLLTADCFYGKKTNVVKLDKGNFVQSISLEENYSGADEWICVELYCNGEYVPLVEAAIDTLPRDAHYYEALNLYFQKGIKFSVLHADHVYEIDTPEDLKMTEAELAYAAKN</sequence>
<reference evidence="4 5" key="1">
    <citation type="submission" date="2020-04" db="EMBL/GenBank/DDBJ databases">
        <authorList>
            <person name="Hitch T.C.A."/>
            <person name="Wylensek D."/>
            <person name="Clavel T."/>
        </authorList>
    </citation>
    <scope>NUCLEOTIDE SEQUENCE [LARGE SCALE GENOMIC DNA]</scope>
    <source>
        <strain evidence="4 5">COR2-253-APC-1A</strain>
    </source>
</reference>
<dbReference type="Proteomes" id="UP000576225">
    <property type="component" value="Unassembled WGS sequence"/>
</dbReference>
<evidence type="ECO:0000256" key="2">
    <source>
        <dbReference type="ARBA" id="ARBA00022695"/>
    </source>
</evidence>
<dbReference type="EMBL" id="JABAEW010000003">
    <property type="protein sequence ID" value="NMD85445.1"/>
    <property type="molecule type" value="Genomic_DNA"/>
</dbReference>
<dbReference type="Pfam" id="PF12804">
    <property type="entry name" value="NTP_transf_3"/>
    <property type="match status" value="1"/>
</dbReference>
<name>A0A848AQ90_9BACT</name>
<proteinExistence type="predicted"/>
<dbReference type="Gene3D" id="3.90.550.10">
    <property type="entry name" value="Spore Coat Polysaccharide Biosynthesis Protein SpsA, Chain A"/>
    <property type="match status" value="1"/>
</dbReference>
<dbReference type="SUPFAM" id="SSF53448">
    <property type="entry name" value="Nucleotide-diphospho-sugar transferases"/>
    <property type="match status" value="1"/>
</dbReference>
<evidence type="ECO:0000313" key="5">
    <source>
        <dbReference type="Proteomes" id="UP000576225"/>
    </source>
</evidence>
<dbReference type="InterPro" id="IPR029044">
    <property type="entry name" value="Nucleotide-diphossugar_trans"/>
</dbReference>
<dbReference type="RefSeq" id="WP_168961474.1">
    <property type="nucleotide sequence ID" value="NZ_JABAEW010000003.1"/>
</dbReference>